<dbReference type="Gene3D" id="1.10.260.40">
    <property type="entry name" value="lambda repressor-like DNA-binding domains"/>
    <property type="match status" value="1"/>
</dbReference>
<evidence type="ECO:0000256" key="2">
    <source>
        <dbReference type="ARBA" id="ARBA00023125"/>
    </source>
</evidence>
<dbReference type="Pfam" id="PF13377">
    <property type="entry name" value="Peripla_BP_3"/>
    <property type="match status" value="1"/>
</dbReference>
<dbReference type="PANTHER" id="PTHR30146:SF109">
    <property type="entry name" value="HTH-TYPE TRANSCRIPTIONAL REGULATOR GALS"/>
    <property type="match status" value="1"/>
</dbReference>
<dbReference type="AlphaFoldDB" id="A0A1M5SFP7"/>
<sequence>MKKKLTIKDIAKELNVSISTVSKALNDSHEIAEVTKKRIQAYAKEFKYKPNFNALSLKNKKTKTIAVLIPNMLKYIYAQVFNGIEQVANEAGYKIITCVSNEKTTKEIEILEMLSNGSIDGFIISPALETSINKDYIHFQNVIDEGFPIVMFDRVPKELECDKVMIKDHKATFNAVEHLKNTGCKNIAFISTHRKLGSTKKRKKGYLQALEEYKFPVNEELIIDLSEYNYKEYEKLLTPILEKNKIDGVITTNEATAIAAQKVALKLGYNIPGNFSVIAFSNGILARHASPQMTTISQHGEKMGAKAAKLLIDRIESEVDNLPYVTKIIKTDLVMRSSTKNFLKLNYNS</sequence>
<dbReference type="CDD" id="cd01392">
    <property type="entry name" value="HTH_LacI"/>
    <property type="match status" value="1"/>
</dbReference>
<dbReference type="CDD" id="cd06267">
    <property type="entry name" value="PBP1_LacI_sugar_binding-like"/>
    <property type="match status" value="1"/>
</dbReference>
<dbReference type="SUPFAM" id="SSF47413">
    <property type="entry name" value="lambda repressor-like DNA-binding domains"/>
    <property type="match status" value="1"/>
</dbReference>
<dbReference type="InterPro" id="IPR010982">
    <property type="entry name" value="Lambda_DNA-bd_dom_sf"/>
</dbReference>
<dbReference type="Gene3D" id="3.40.50.2300">
    <property type="match status" value="2"/>
</dbReference>
<feature type="domain" description="HTH lacI-type" evidence="4">
    <location>
        <begin position="5"/>
        <end position="59"/>
    </location>
</feature>
<evidence type="ECO:0000256" key="3">
    <source>
        <dbReference type="ARBA" id="ARBA00023163"/>
    </source>
</evidence>
<dbReference type="EMBL" id="FQXQ01000001">
    <property type="protein sequence ID" value="SHH37285.1"/>
    <property type="molecule type" value="Genomic_DNA"/>
</dbReference>
<organism evidence="5 6">
    <name type="scientific">Wenyingzhuangia marina</name>
    <dbReference type="NCBI Taxonomy" id="1195760"/>
    <lineage>
        <taxon>Bacteria</taxon>
        <taxon>Pseudomonadati</taxon>
        <taxon>Bacteroidota</taxon>
        <taxon>Flavobacteriia</taxon>
        <taxon>Flavobacteriales</taxon>
        <taxon>Flavobacteriaceae</taxon>
        <taxon>Wenyingzhuangia</taxon>
    </lineage>
</organism>
<keyword evidence="2" id="KW-0238">DNA-binding</keyword>
<protein>
    <submittedName>
        <fullName evidence="5">Transcriptional regulator, LacI family</fullName>
    </submittedName>
</protein>
<dbReference type="InterPro" id="IPR000843">
    <property type="entry name" value="HTH_LacI"/>
</dbReference>
<dbReference type="GO" id="GO:0003700">
    <property type="term" value="F:DNA-binding transcription factor activity"/>
    <property type="evidence" value="ECO:0007669"/>
    <property type="project" value="TreeGrafter"/>
</dbReference>
<dbReference type="InterPro" id="IPR046335">
    <property type="entry name" value="LacI/GalR-like_sensor"/>
</dbReference>
<keyword evidence="6" id="KW-1185">Reference proteome</keyword>
<dbReference type="OrthoDB" id="9768806at2"/>
<accession>A0A1M5SFP7</accession>
<dbReference type="SMART" id="SM00354">
    <property type="entry name" value="HTH_LACI"/>
    <property type="match status" value="1"/>
</dbReference>
<dbReference type="SUPFAM" id="SSF53822">
    <property type="entry name" value="Periplasmic binding protein-like I"/>
    <property type="match status" value="1"/>
</dbReference>
<evidence type="ECO:0000256" key="1">
    <source>
        <dbReference type="ARBA" id="ARBA00023015"/>
    </source>
</evidence>
<dbReference type="RefSeq" id="WP_073117894.1">
    <property type="nucleotide sequence ID" value="NZ_BMEN01000001.1"/>
</dbReference>
<evidence type="ECO:0000313" key="6">
    <source>
        <dbReference type="Proteomes" id="UP000184109"/>
    </source>
</evidence>
<keyword evidence="1" id="KW-0805">Transcription regulation</keyword>
<dbReference type="GO" id="GO:0000976">
    <property type="term" value="F:transcription cis-regulatory region binding"/>
    <property type="evidence" value="ECO:0007669"/>
    <property type="project" value="TreeGrafter"/>
</dbReference>
<dbReference type="InterPro" id="IPR028082">
    <property type="entry name" value="Peripla_BP_I"/>
</dbReference>
<evidence type="ECO:0000313" key="5">
    <source>
        <dbReference type="EMBL" id="SHH37285.1"/>
    </source>
</evidence>
<dbReference type="PANTHER" id="PTHR30146">
    <property type="entry name" value="LACI-RELATED TRANSCRIPTIONAL REPRESSOR"/>
    <property type="match status" value="1"/>
</dbReference>
<reference evidence="6" key="1">
    <citation type="submission" date="2016-11" db="EMBL/GenBank/DDBJ databases">
        <authorList>
            <person name="Varghese N."/>
            <person name="Submissions S."/>
        </authorList>
    </citation>
    <scope>NUCLEOTIDE SEQUENCE [LARGE SCALE GENOMIC DNA]</scope>
    <source>
        <strain evidence="6">DSM 100572</strain>
    </source>
</reference>
<proteinExistence type="predicted"/>
<name>A0A1M5SFP7_9FLAO</name>
<keyword evidence="3" id="KW-0804">Transcription</keyword>
<gene>
    <name evidence="5" type="ORF">SAMN05444281_0283</name>
</gene>
<dbReference type="STRING" id="1195760.SAMN05444281_0283"/>
<dbReference type="PROSITE" id="PS50932">
    <property type="entry name" value="HTH_LACI_2"/>
    <property type="match status" value="1"/>
</dbReference>
<evidence type="ECO:0000259" key="4">
    <source>
        <dbReference type="PROSITE" id="PS50932"/>
    </source>
</evidence>
<dbReference type="Proteomes" id="UP000184109">
    <property type="component" value="Unassembled WGS sequence"/>
</dbReference>
<dbReference type="Pfam" id="PF00356">
    <property type="entry name" value="LacI"/>
    <property type="match status" value="1"/>
</dbReference>